<accession>A0A1R1EAW8</accession>
<proteinExistence type="predicted"/>
<name>A0A1R1EAW8_9BACL</name>
<dbReference type="STRING" id="297318.BK138_30825"/>
<keyword evidence="3" id="KW-1185">Reference proteome</keyword>
<sequence length="79" mass="8571">MSGLETKAIVDINQTANRFTSSIVLKAGGRAIDAKSILGLSFSLLSREQYQLEIYGPDEAAATTAMKEAFVRHGLRVEI</sequence>
<dbReference type="RefSeq" id="WP_076175710.1">
    <property type="nucleotide sequence ID" value="NZ_MRTP01000015.1"/>
</dbReference>
<keyword evidence="2" id="KW-0813">Transport</keyword>
<keyword evidence="2" id="KW-0762">Sugar transport</keyword>
<reference evidence="2 3" key="1">
    <citation type="submission" date="2016-11" db="EMBL/GenBank/DDBJ databases">
        <title>Paenibacillus species isolates.</title>
        <authorList>
            <person name="Beno S.M."/>
        </authorList>
    </citation>
    <scope>NUCLEOTIDE SEQUENCE [LARGE SCALE GENOMIC DNA]</scope>
    <source>
        <strain evidence="2 3">FSL R5-0378</strain>
    </source>
</reference>
<protein>
    <submittedName>
        <fullName evidence="2">PTS sugar transporter</fullName>
    </submittedName>
</protein>
<dbReference type="Pfam" id="PF00381">
    <property type="entry name" value="PTS-HPr"/>
    <property type="match status" value="1"/>
</dbReference>
<dbReference type="AlphaFoldDB" id="A0A1R1EAW8"/>
<dbReference type="SUPFAM" id="SSF55594">
    <property type="entry name" value="HPr-like"/>
    <property type="match status" value="1"/>
</dbReference>
<dbReference type="EMBL" id="MRTP01000015">
    <property type="protein sequence ID" value="OMF48960.1"/>
    <property type="molecule type" value="Genomic_DNA"/>
</dbReference>
<evidence type="ECO:0000313" key="3">
    <source>
        <dbReference type="Proteomes" id="UP000187172"/>
    </source>
</evidence>
<organism evidence="2 3">
    <name type="scientific">Paenibacillus rhizosphaerae</name>
    <dbReference type="NCBI Taxonomy" id="297318"/>
    <lineage>
        <taxon>Bacteria</taxon>
        <taxon>Bacillati</taxon>
        <taxon>Bacillota</taxon>
        <taxon>Bacilli</taxon>
        <taxon>Bacillales</taxon>
        <taxon>Paenibacillaceae</taxon>
        <taxon>Paenibacillus</taxon>
    </lineage>
</organism>
<dbReference type="InterPro" id="IPR000032">
    <property type="entry name" value="HPr-like"/>
</dbReference>
<gene>
    <name evidence="2" type="ORF">BK138_30825</name>
</gene>
<dbReference type="Gene3D" id="3.30.1340.10">
    <property type="entry name" value="HPr-like"/>
    <property type="match status" value="1"/>
</dbReference>
<dbReference type="InterPro" id="IPR035895">
    <property type="entry name" value="HPr-like_sf"/>
</dbReference>
<comment type="caution">
    <text evidence="2">The sequence shown here is derived from an EMBL/GenBank/DDBJ whole genome shotgun (WGS) entry which is preliminary data.</text>
</comment>
<feature type="domain" description="HPr" evidence="1">
    <location>
        <begin position="2"/>
        <end position="70"/>
    </location>
</feature>
<evidence type="ECO:0000313" key="2">
    <source>
        <dbReference type="EMBL" id="OMF48960.1"/>
    </source>
</evidence>
<evidence type="ECO:0000259" key="1">
    <source>
        <dbReference type="Pfam" id="PF00381"/>
    </source>
</evidence>
<dbReference type="Proteomes" id="UP000187172">
    <property type="component" value="Unassembled WGS sequence"/>
</dbReference>